<proteinExistence type="predicted"/>
<protein>
    <submittedName>
        <fullName evidence="1">Uncharacterized protein</fullName>
    </submittedName>
</protein>
<dbReference type="EMBL" id="MU003515">
    <property type="protein sequence ID" value="KAF2468537.1"/>
    <property type="molecule type" value="Genomic_DNA"/>
</dbReference>
<dbReference type="Proteomes" id="UP000799755">
    <property type="component" value="Unassembled WGS sequence"/>
</dbReference>
<accession>A0ACB6QQH3</accession>
<gene>
    <name evidence="1" type="ORF">BDR25DRAFT_265269</name>
</gene>
<keyword evidence="2" id="KW-1185">Reference proteome</keyword>
<organism evidence="1 2">
    <name type="scientific">Lindgomyces ingoldianus</name>
    <dbReference type="NCBI Taxonomy" id="673940"/>
    <lineage>
        <taxon>Eukaryota</taxon>
        <taxon>Fungi</taxon>
        <taxon>Dikarya</taxon>
        <taxon>Ascomycota</taxon>
        <taxon>Pezizomycotina</taxon>
        <taxon>Dothideomycetes</taxon>
        <taxon>Pleosporomycetidae</taxon>
        <taxon>Pleosporales</taxon>
        <taxon>Lindgomycetaceae</taxon>
        <taxon>Lindgomyces</taxon>
    </lineage>
</organism>
<evidence type="ECO:0000313" key="2">
    <source>
        <dbReference type="Proteomes" id="UP000799755"/>
    </source>
</evidence>
<evidence type="ECO:0000313" key="1">
    <source>
        <dbReference type="EMBL" id="KAF2468537.1"/>
    </source>
</evidence>
<sequence length="669" mass="74759">METNPPAKDETNRKRPCKGIRRACWECKKRRLHGSMTSEGGVSSPAGISSLPTEYLDDENPPCPLHLGERLGKLEQLFEKFVCRKFSSSAASSEAPRSPTLVEDMTERQSKFVYGLPEISSDTQSISSIGENILASQLPKWNSAPSIRTLVDSGDSGSGLGSEAIRRSLIALLPSQRDADVIFESTNGWMILTSVYRPAKCLFVNQDPQSYALDMSAIGKDHPVVIARTLLHLAICIDTLPPTFETSRLSHIWSLEAAMENYVTTVTSLVTSSDEQMSTLPGLETLQLLAAYHMNSGNLRQAWLVIRRAMNLAHLMGFHRIIAQPTPSPTETIEAAKFTWRCFIDADRFLSLHLRLPFASDEYPRPEDAHPALLHRWRLAGLSRQISELDCNVTSQTYVQALALDEKLEAFMKEMSKEFWDVPNVPPTARTPESAEVLERLVVQIWHFELKIFVHLPFLLRATQETRFEYSKITALQASRNVILRWFALRNSGITQACCRIAELGVFMATVTMALNILTEMATKDKQEVQKTRGGDFAMVCRVIGELEKLAKGSTREKIANRSAIVIKRILSSLDPSRRTAGKTRLTIPYFGSIDIGYQTQPVRPPFDLDSDTGKKLNSTATGSHLPVFSFVSNALWPSTEGSWGGELDFDIILFDGLEDRDTDGNWVF</sequence>
<reference evidence="1" key="1">
    <citation type="journal article" date="2020" name="Stud. Mycol.">
        <title>101 Dothideomycetes genomes: a test case for predicting lifestyles and emergence of pathogens.</title>
        <authorList>
            <person name="Haridas S."/>
            <person name="Albert R."/>
            <person name="Binder M."/>
            <person name="Bloem J."/>
            <person name="Labutti K."/>
            <person name="Salamov A."/>
            <person name="Andreopoulos B."/>
            <person name="Baker S."/>
            <person name="Barry K."/>
            <person name="Bills G."/>
            <person name="Bluhm B."/>
            <person name="Cannon C."/>
            <person name="Castanera R."/>
            <person name="Culley D."/>
            <person name="Daum C."/>
            <person name="Ezra D."/>
            <person name="Gonzalez J."/>
            <person name="Henrissat B."/>
            <person name="Kuo A."/>
            <person name="Liang C."/>
            <person name="Lipzen A."/>
            <person name="Lutzoni F."/>
            <person name="Magnuson J."/>
            <person name="Mondo S."/>
            <person name="Nolan M."/>
            <person name="Ohm R."/>
            <person name="Pangilinan J."/>
            <person name="Park H.-J."/>
            <person name="Ramirez L."/>
            <person name="Alfaro M."/>
            <person name="Sun H."/>
            <person name="Tritt A."/>
            <person name="Yoshinaga Y."/>
            <person name="Zwiers L.-H."/>
            <person name="Turgeon B."/>
            <person name="Goodwin S."/>
            <person name="Spatafora J."/>
            <person name="Crous P."/>
            <person name="Grigoriev I."/>
        </authorList>
    </citation>
    <scope>NUCLEOTIDE SEQUENCE</scope>
    <source>
        <strain evidence="1">ATCC 200398</strain>
    </source>
</reference>
<name>A0ACB6QQH3_9PLEO</name>
<comment type="caution">
    <text evidence="1">The sequence shown here is derived from an EMBL/GenBank/DDBJ whole genome shotgun (WGS) entry which is preliminary data.</text>
</comment>